<evidence type="ECO:0000259" key="8">
    <source>
        <dbReference type="PROSITE" id="PS50929"/>
    </source>
</evidence>
<keyword evidence="10" id="KW-1185">Reference proteome</keyword>
<dbReference type="InterPro" id="IPR036640">
    <property type="entry name" value="ABC1_TM_sf"/>
</dbReference>
<keyword evidence="6 7" id="KW-0472">Membrane</keyword>
<dbReference type="Proteomes" id="UP000288216">
    <property type="component" value="Unassembled WGS sequence"/>
</dbReference>
<evidence type="ECO:0000313" key="9">
    <source>
        <dbReference type="EMBL" id="GCB80317.1"/>
    </source>
</evidence>
<accession>A0A401Q4M7</accession>
<organism evidence="9 10">
    <name type="scientific">Scyliorhinus torazame</name>
    <name type="common">Cloudy catshark</name>
    <name type="synonym">Catulus torazame</name>
    <dbReference type="NCBI Taxonomy" id="75743"/>
    <lineage>
        <taxon>Eukaryota</taxon>
        <taxon>Metazoa</taxon>
        <taxon>Chordata</taxon>
        <taxon>Craniata</taxon>
        <taxon>Vertebrata</taxon>
        <taxon>Chondrichthyes</taxon>
        <taxon>Elasmobranchii</taxon>
        <taxon>Galeomorphii</taxon>
        <taxon>Galeoidea</taxon>
        <taxon>Carcharhiniformes</taxon>
        <taxon>Scyliorhinidae</taxon>
        <taxon>Scyliorhinus</taxon>
    </lineage>
</organism>
<dbReference type="EMBL" id="BFAA01010895">
    <property type="protein sequence ID" value="GCB80317.1"/>
    <property type="molecule type" value="Genomic_DNA"/>
</dbReference>
<reference evidence="9 10" key="1">
    <citation type="journal article" date="2018" name="Nat. Ecol. Evol.">
        <title>Shark genomes provide insights into elasmobranch evolution and the origin of vertebrates.</title>
        <authorList>
            <person name="Hara Y"/>
            <person name="Yamaguchi K"/>
            <person name="Onimaru K"/>
            <person name="Kadota M"/>
            <person name="Koyanagi M"/>
            <person name="Keeley SD"/>
            <person name="Tatsumi K"/>
            <person name="Tanaka K"/>
            <person name="Motone F"/>
            <person name="Kageyama Y"/>
            <person name="Nozu R"/>
            <person name="Adachi N"/>
            <person name="Nishimura O"/>
            <person name="Nakagawa R"/>
            <person name="Tanegashima C"/>
            <person name="Kiyatake I"/>
            <person name="Matsumoto R"/>
            <person name="Murakumo K"/>
            <person name="Nishida K"/>
            <person name="Terakita A"/>
            <person name="Kuratani S"/>
            <person name="Sato K"/>
            <person name="Hyodo S Kuraku.S."/>
        </authorList>
    </citation>
    <scope>NUCLEOTIDE SEQUENCE [LARGE SCALE GENOMIC DNA]</scope>
</reference>
<feature type="non-terminal residue" evidence="9">
    <location>
        <position position="1"/>
    </location>
</feature>
<dbReference type="Gene3D" id="1.20.1560.10">
    <property type="entry name" value="ABC transporter type 1, transmembrane domain"/>
    <property type="match status" value="1"/>
</dbReference>
<keyword evidence="3" id="KW-0547">Nucleotide-binding</keyword>
<evidence type="ECO:0000256" key="6">
    <source>
        <dbReference type="ARBA" id="ARBA00023136"/>
    </source>
</evidence>
<name>A0A401Q4M7_SCYTO</name>
<dbReference type="GO" id="GO:0005886">
    <property type="term" value="C:plasma membrane"/>
    <property type="evidence" value="ECO:0007669"/>
    <property type="project" value="TreeGrafter"/>
</dbReference>
<keyword evidence="1" id="KW-0813">Transport</keyword>
<dbReference type="AlphaFoldDB" id="A0A401Q4M7"/>
<dbReference type="Pfam" id="PF00664">
    <property type="entry name" value="ABC_membrane"/>
    <property type="match status" value="1"/>
</dbReference>
<evidence type="ECO:0000256" key="2">
    <source>
        <dbReference type="ARBA" id="ARBA00022692"/>
    </source>
</evidence>
<dbReference type="PROSITE" id="PS50929">
    <property type="entry name" value="ABC_TM1F"/>
    <property type="match status" value="1"/>
</dbReference>
<gene>
    <name evidence="9" type="ORF">scyTo_0017141</name>
</gene>
<protein>
    <recommendedName>
        <fullName evidence="8">ABC transmembrane type-1 domain-containing protein</fullName>
    </recommendedName>
</protein>
<dbReference type="PANTHER" id="PTHR24223">
    <property type="entry name" value="ATP-BINDING CASSETTE SUB-FAMILY C"/>
    <property type="match status" value="1"/>
</dbReference>
<evidence type="ECO:0000256" key="5">
    <source>
        <dbReference type="ARBA" id="ARBA00022989"/>
    </source>
</evidence>
<evidence type="ECO:0000256" key="4">
    <source>
        <dbReference type="ARBA" id="ARBA00022840"/>
    </source>
</evidence>
<evidence type="ECO:0000256" key="1">
    <source>
        <dbReference type="ARBA" id="ARBA00022448"/>
    </source>
</evidence>
<comment type="caution">
    <text evidence="9">The sequence shown here is derived from an EMBL/GenBank/DDBJ whole genome shotgun (WGS) entry which is preliminary data.</text>
</comment>
<evidence type="ECO:0000256" key="3">
    <source>
        <dbReference type="ARBA" id="ARBA00022741"/>
    </source>
</evidence>
<dbReference type="GO" id="GO:0140359">
    <property type="term" value="F:ABC-type transporter activity"/>
    <property type="evidence" value="ECO:0007669"/>
    <property type="project" value="InterPro"/>
</dbReference>
<dbReference type="OMA" id="YWATSQE"/>
<dbReference type="SUPFAM" id="SSF90123">
    <property type="entry name" value="ABC transporter transmembrane region"/>
    <property type="match status" value="1"/>
</dbReference>
<dbReference type="InterPro" id="IPR011527">
    <property type="entry name" value="ABC1_TM_dom"/>
</dbReference>
<keyword evidence="2 7" id="KW-0812">Transmembrane</keyword>
<keyword evidence="5 7" id="KW-1133">Transmembrane helix</keyword>
<dbReference type="InterPro" id="IPR050173">
    <property type="entry name" value="ABC_transporter_C-like"/>
</dbReference>
<feature type="transmembrane region" description="Helical" evidence="7">
    <location>
        <begin position="39"/>
        <end position="67"/>
    </location>
</feature>
<keyword evidence="4" id="KW-0067">ATP-binding</keyword>
<dbReference type="STRING" id="75743.A0A401Q4M7"/>
<dbReference type="OrthoDB" id="6500128at2759"/>
<proteinExistence type="predicted"/>
<feature type="domain" description="ABC transmembrane type-1" evidence="8">
    <location>
        <begin position="1"/>
        <end position="120"/>
    </location>
</feature>
<evidence type="ECO:0000256" key="7">
    <source>
        <dbReference type="SAM" id="Phobius"/>
    </source>
</evidence>
<dbReference type="PANTHER" id="PTHR24223:SF357">
    <property type="entry name" value="ATP-BINDING CASSETTE SUB-FAMILY C MEMBER 4"/>
    <property type="match status" value="1"/>
</dbReference>
<sequence>VSYVLQDWWLSYWATSQERLNNTQINGSSNKMRQLDTDFYLGIYAGLTIAVITFGITRSLIIFKVLVKASQELHNRMFTSIIRAPVLFFDRNPIGRILNRFSKDIGHLDDLLPYTCMDFLQVNQ</sequence>
<evidence type="ECO:0000313" key="10">
    <source>
        <dbReference type="Proteomes" id="UP000288216"/>
    </source>
</evidence>
<dbReference type="GO" id="GO:0005524">
    <property type="term" value="F:ATP binding"/>
    <property type="evidence" value="ECO:0007669"/>
    <property type="project" value="UniProtKB-KW"/>
</dbReference>